<evidence type="ECO:0000256" key="4">
    <source>
        <dbReference type="RuleBase" id="RU003345"/>
    </source>
</evidence>
<evidence type="ECO:0000313" key="7">
    <source>
        <dbReference type="Proteomes" id="UP000290365"/>
    </source>
</evidence>
<dbReference type="RefSeq" id="WP_129886716.1">
    <property type="nucleotide sequence ID" value="NZ_CP035758.1"/>
</dbReference>
<feature type="domain" description="Aldehyde dehydrogenase" evidence="5">
    <location>
        <begin position="31"/>
        <end position="491"/>
    </location>
</feature>
<dbReference type="EMBL" id="CP035758">
    <property type="protein sequence ID" value="QBD76121.1"/>
    <property type="molecule type" value="Genomic_DNA"/>
</dbReference>
<dbReference type="Gene3D" id="3.40.309.10">
    <property type="entry name" value="Aldehyde Dehydrogenase, Chain A, domain 2"/>
    <property type="match status" value="1"/>
</dbReference>
<dbReference type="PROSITE" id="PS00687">
    <property type="entry name" value="ALDEHYDE_DEHYDR_GLU"/>
    <property type="match status" value="1"/>
</dbReference>
<dbReference type="Proteomes" id="UP000290365">
    <property type="component" value="Chromosome"/>
</dbReference>
<dbReference type="Gene3D" id="3.40.605.10">
    <property type="entry name" value="Aldehyde Dehydrogenase, Chain A, domain 1"/>
    <property type="match status" value="1"/>
</dbReference>
<dbReference type="InterPro" id="IPR016163">
    <property type="entry name" value="Ald_DH_C"/>
</dbReference>
<sequence length="498" mass="53861">MQTTEQMIDISMFEFPLAPAMIIAGQETMASNEQTFPVYEPATNRLLANVPRGTIEDVERAVASALSAYESPEWQQMSANKRGRLLNALAALVRRDLQRLAILEMLQTGKTWVQASGDVEDCAEVLEYFAGWTTKIYGQSSAAFNQHLGYTLRESVGPCALIVPWNYPIAIASWKIAPALAAGNTAVLKPASTTPLSAIELARLALEAGFPAGVLNVITGPGAQIGLHLARHPAIQRVSFTGETSTGRILMETGAANMQRLSLELGGKAPNIVMDAANLDEAVEGCVGAIFRNQGENCCAGARLLVQEGIYAEFMQRYLERVKQIKVGPGWDLRSEMGPLISKAHLASVQAYIQKGLTEGATLLYGGKVPEELAETGGNWLQPTILTDVQNSMCVAQEEIFGPVVTVQKFASEAEAIALANDVMYGLAAGLWTTDAQQALRMTRQIKAGIVWVNTYNKVYCEMPFGGYKQSGIGRTHGARAIEFFTEEKTVILKAANL</sequence>
<dbReference type="InterPro" id="IPR016161">
    <property type="entry name" value="Ald_DH/histidinol_DH"/>
</dbReference>
<dbReference type="FunFam" id="3.40.605.10:FF:000007">
    <property type="entry name" value="NAD/NADP-dependent betaine aldehyde dehydrogenase"/>
    <property type="match status" value="1"/>
</dbReference>
<keyword evidence="7" id="KW-1185">Reference proteome</keyword>
<protein>
    <submittedName>
        <fullName evidence="6">Aldehyde dehydrogenase</fullName>
    </submittedName>
</protein>
<dbReference type="GO" id="GO:0016620">
    <property type="term" value="F:oxidoreductase activity, acting on the aldehyde or oxo group of donors, NAD or NADP as acceptor"/>
    <property type="evidence" value="ECO:0007669"/>
    <property type="project" value="InterPro"/>
</dbReference>
<dbReference type="FunFam" id="3.40.309.10:FF:000012">
    <property type="entry name" value="Betaine aldehyde dehydrogenase"/>
    <property type="match status" value="1"/>
</dbReference>
<dbReference type="InterPro" id="IPR016160">
    <property type="entry name" value="Ald_DH_CS_CYS"/>
</dbReference>
<dbReference type="PROSITE" id="PS00070">
    <property type="entry name" value="ALDEHYDE_DEHYDR_CYS"/>
    <property type="match status" value="1"/>
</dbReference>
<organism evidence="6 7">
    <name type="scientific">Ktedonosporobacter rubrisoli</name>
    <dbReference type="NCBI Taxonomy" id="2509675"/>
    <lineage>
        <taxon>Bacteria</taxon>
        <taxon>Bacillati</taxon>
        <taxon>Chloroflexota</taxon>
        <taxon>Ktedonobacteria</taxon>
        <taxon>Ktedonobacterales</taxon>
        <taxon>Ktedonosporobacteraceae</taxon>
        <taxon>Ktedonosporobacter</taxon>
    </lineage>
</organism>
<dbReference type="AlphaFoldDB" id="A0A4V0YYG3"/>
<proteinExistence type="inferred from homology"/>
<gene>
    <name evidence="6" type="ORF">EPA93_08905</name>
</gene>
<name>A0A4V0YYG3_KTERU</name>
<dbReference type="Pfam" id="PF00171">
    <property type="entry name" value="Aldedh"/>
    <property type="match status" value="1"/>
</dbReference>
<accession>A0A4V0YYG3</accession>
<dbReference type="OrthoDB" id="9758906at2"/>
<dbReference type="InterPro" id="IPR029510">
    <property type="entry name" value="Ald_DH_CS_GLU"/>
</dbReference>
<comment type="similarity">
    <text evidence="1 4">Belongs to the aldehyde dehydrogenase family.</text>
</comment>
<evidence type="ECO:0000256" key="2">
    <source>
        <dbReference type="ARBA" id="ARBA00023002"/>
    </source>
</evidence>
<evidence type="ECO:0000256" key="3">
    <source>
        <dbReference type="PROSITE-ProRule" id="PRU10007"/>
    </source>
</evidence>
<dbReference type="KEGG" id="kbs:EPA93_08905"/>
<dbReference type="PANTHER" id="PTHR11699">
    <property type="entry name" value="ALDEHYDE DEHYDROGENASE-RELATED"/>
    <property type="match status" value="1"/>
</dbReference>
<reference evidence="6 7" key="1">
    <citation type="submission" date="2019-01" db="EMBL/GenBank/DDBJ databases">
        <title>Ktedonosporobacter rubrisoli SCAWS-G2.</title>
        <authorList>
            <person name="Huang Y."/>
            <person name="Yan B."/>
        </authorList>
    </citation>
    <scope>NUCLEOTIDE SEQUENCE [LARGE SCALE GENOMIC DNA]</scope>
    <source>
        <strain evidence="6 7">SCAWS-G2</strain>
    </source>
</reference>
<feature type="active site" evidence="3">
    <location>
        <position position="264"/>
    </location>
</feature>
<keyword evidence="2 4" id="KW-0560">Oxidoreductase</keyword>
<evidence type="ECO:0000259" key="5">
    <source>
        <dbReference type="Pfam" id="PF00171"/>
    </source>
</evidence>
<dbReference type="SUPFAM" id="SSF53720">
    <property type="entry name" value="ALDH-like"/>
    <property type="match status" value="1"/>
</dbReference>
<dbReference type="InterPro" id="IPR016162">
    <property type="entry name" value="Ald_DH_N"/>
</dbReference>
<dbReference type="InterPro" id="IPR015590">
    <property type="entry name" value="Aldehyde_DH_dom"/>
</dbReference>
<evidence type="ECO:0000313" key="6">
    <source>
        <dbReference type="EMBL" id="QBD76121.1"/>
    </source>
</evidence>
<evidence type="ECO:0000256" key="1">
    <source>
        <dbReference type="ARBA" id="ARBA00009986"/>
    </source>
</evidence>